<protein>
    <submittedName>
        <fullName evidence="1">Uncharacterized protein</fullName>
    </submittedName>
</protein>
<reference evidence="1 2" key="1">
    <citation type="submission" date="2015-01" db="EMBL/GenBank/DDBJ databases">
        <title>Evolution of Trichinella species and genotypes.</title>
        <authorList>
            <person name="Korhonen P.K."/>
            <person name="Edoardo P."/>
            <person name="Giuseppe L.R."/>
            <person name="Gasser R.B."/>
        </authorList>
    </citation>
    <scope>NUCLEOTIDE SEQUENCE [LARGE SCALE GENOMIC DNA]</scope>
    <source>
        <strain evidence="1">ISS470</strain>
    </source>
</reference>
<dbReference type="AlphaFoldDB" id="A0A0V1F9P3"/>
<proteinExistence type="predicted"/>
<name>A0A0V1F9P3_TRIPS</name>
<dbReference type="OrthoDB" id="10618029at2759"/>
<keyword evidence="2" id="KW-1185">Reference proteome</keyword>
<comment type="caution">
    <text evidence="1">The sequence shown here is derived from an EMBL/GenBank/DDBJ whole genome shotgun (WGS) entry which is preliminary data.</text>
</comment>
<organism evidence="1 2">
    <name type="scientific">Trichinella pseudospiralis</name>
    <name type="common">Parasitic roundworm</name>
    <dbReference type="NCBI Taxonomy" id="6337"/>
    <lineage>
        <taxon>Eukaryota</taxon>
        <taxon>Metazoa</taxon>
        <taxon>Ecdysozoa</taxon>
        <taxon>Nematoda</taxon>
        <taxon>Enoplea</taxon>
        <taxon>Dorylaimia</taxon>
        <taxon>Trichinellida</taxon>
        <taxon>Trichinellidae</taxon>
        <taxon>Trichinella</taxon>
    </lineage>
</organism>
<gene>
    <name evidence="1" type="ORF">T4D_10962</name>
</gene>
<sequence>MKETEFLSVINEKSFTENEWIKMVSIKSGLPMLATLYAFFTGMSYSSILLHINFISVEILANHNKTILCGKNTKYIVIDRSIGAARQNSYFNELKKMCKYKNSNKGVTLTIAHNVYAFLNMNEIMGKTNGTCMFKHITD</sequence>
<evidence type="ECO:0000313" key="2">
    <source>
        <dbReference type="Proteomes" id="UP000054995"/>
    </source>
</evidence>
<dbReference type="EMBL" id="JYDT01000159">
    <property type="protein sequence ID" value="KRY82861.1"/>
    <property type="molecule type" value="Genomic_DNA"/>
</dbReference>
<accession>A0A0V1F9P3</accession>
<evidence type="ECO:0000313" key="1">
    <source>
        <dbReference type="EMBL" id="KRY82861.1"/>
    </source>
</evidence>
<dbReference type="Proteomes" id="UP000054995">
    <property type="component" value="Unassembled WGS sequence"/>
</dbReference>